<evidence type="ECO:0000313" key="1">
    <source>
        <dbReference type="EMBL" id="JAE31176.1"/>
    </source>
</evidence>
<dbReference type="EMBL" id="GBRH01166720">
    <property type="protein sequence ID" value="JAE31176.1"/>
    <property type="molecule type" value="Transcribed_RNA"/>
</dbReference>
<sequence>MEVLVPVPIQSHNTSDMDSSGFHLKSYAILLTQGLKRME</sequence>
<accession>A0A0A9H8L3</accession>
<organism evidence="1">
    <name type="scientific">Arundo donax</name>
    <name type="common">Giant reed</name>
    <name type="synonym">Donax arundinaceus</name>
    <dbReference type="NCBI Taxonomy" id="35708"/>
    <lineage>
        <taxon>Eukaryota</taxon>
        <taxon>Viridiplantae</taxon>
        <taxon>Streptophyta</taxon>
        <taxon>Embryophyta</taxon>
        <taxon>Tracheophyta</taxon>
        <taxon>Spermatophyta</taxon>
        <taxon>Magnoliopsida</taxon>
        <taxon>Liliopsida</taxon>
        <taxon>Poales</taxon>
        <taxon>Poaceae</taxon>
        <taxon>PACMAD clade</taxon>
        <taxon>Arundinoideae</taxon>
        <taxon>Arundineae</taxon>
        <taxon>Arundo</taxon>
    </lineage>
</organism>
<reference evidence="1" key="2">
    <citation type="journal article" date="2015" name="Data Brief">
        <title>Shoot transcriptome of the giant reed, Arundo donax.</title>
        <authorList>
            <person name="Barrero R.A."/>
            <person name="Guerrero F.D."/>
            <person name="Moolhuijzen P."/>
            <person name="Goolsby J.A."/>
            <person name="Tidwell J."/>
            <person name="Bellgard S.E."/>
            <person name="Bellgard M.I."/>
        </authorList>
    </citation>
    <scope>NUCLEOTIDE SEQUENCE</scope>
    <source>
        <tissue evidence="1">Shoot tissue taken approximately 20 cm above the soil surface</tissue>
    </source>
</reference>
<name>A0A0A9H8L3_ARUDO</name>
<proteinExistence type="predicted"/>
<dbReference type="AlphaFoldDB" id="A0A0A9H8L3"/>
<protein>
    <submittedName>
        <fullName evidence="1">Uncharacterized protein</fullName>
    </submittedName>
</protein>
<reference evidence="1" key="1">
    <citation type="submission" date="2014-09" db="EMBL/GenBank/DDBJ databases">
        <authorList>
            <person name="Magalhaes I.L.F."/>
            <person name="Oliveira U."/>
            <person name="Santos F.R."/>
            <person name="Vidigal T.H.D.A."/>
            <person name="Brescovit A.D."/>
            <person name="Santos A.J."/>
        </authorList>
    </citation>
    <scope>NUCLEOTIDE SEQUENCE</scope>
    <source>
        <tissue evidence="1">Shoot tissue taken approximately 20 cm above the soil surface</tissue>
    </source>
</reference>